<evidence type="ECO:0000256" key="3">
    <source>
        <dbReference type="ARBA" id="ARBA00012030"/>
    </source>
</evidence>
<sequence length="253" mass="28550">MEVSLELSSPNIKVEMQFLLTNCHSDWKDIVLKALETMDSNYLHQLIHDEKWLPGKERLFAAFSLPLAKTRYILLGESPYPREDSANGYAFWDNTVGSLWSMNGLSKAVNRATSLRNLIKMLLVARGELDSNTSQANIALLDKKLLAQTAQQLFEGMMKKGILLLNASLVYSEGKVPYHARQWKPFIQSLFSQLALIKPSIQLILLGKIAETAAQSKLPIGLSAEHPYNVSFITNQSVIDFFKPLDLLQYESY</sequence>
<evidence type="ECO:0000259" key="8">
    <source>
        <dbReference type="Pfam" id="PF03167"/>
    </source>
</evidence>
<evidence type="ECO:0000256" key="7">
    <source>
        <dbReference type="ARBA" id="ARBA00023204"/>
    </source>
</evidence>
<comment type="catalytic activity">
    <reaction evidence="1">
        <text>Hydrolyzes single-stranded DNA or mismatched double-stranded DNA and polynucleotides, releasing free uracil.</text>
        <dbReference type="EC" id="3.2.2.27"/>
    </reaction>
</comment>
<comment type="function">
    <text evidence="2">Excises uracil residues from the DNA which can arise as a result of misincorporation of dUMP residues by DNA polymerase or due to deamination of cytosine.</text>
</comment>
<evidence type="ECO:0000313" key="9">
    <source>
        <dbReference type="EMBL" id="VEB37665.1"/>
    </source>
</evidence>
<evidence type="ECO:0000256" key="6">
    <source>
        <dbReference type="ARBA" id="ARBA00022801"/>
    </source>
</evidence>
<dbReference type="SUPFAM" id="SSF52141">
    <property type="entry name" value="Uracil-DNA glycosylase-like"/>
    <property type="match status" value="1"/>
</dbReference>
<evidence type="ECO:0000313" key="10">
    <source>
        <dbReference type="Proteomes" id="UP000277577"/>
    </source>
</evidence>
<evidence type="ECO:0000256" key="5">
    <source>
        <dbReference type="ARBA" id="ARBA00022763"/>
    </source>
</evidence>
<organism evidence="9 10">
    <name type="scientific">Legionella cherrii</name>
    <dbReference type="NCBI Taxonomy" id="28084"/>
    <lineage>
        <taxon>Bacteria</taxon>
        <taxon>Pseudomonadati</taxon>
        <taxon>Pseudomonadota</taxon>
        <taxon>Gammaproteobacteria</taxon>
        <taxon>Legionellales</taxon>
        <taxon>Legionellaceae</taxon>
        <taxon>Legionella</taxon>
    </lineage>
</organism>
<evidence type="ECO:0000256" key="2">
    <source>
        <dbReference type="ARBA" id="ARBA00002631"/>
    </source>
</evidence>
<dbReference type="PANTHER" id="PTHR11264">
    <property type="entry name" value="URACIL-DNA GLYCOSYLASE"/>
    <property type="match status" value="1"/>
</dbReference>
<keyword evidence="10" id="KW-1185">Reference proteome</keyword>
<keyword evidence="7" id="KW-0234">DNA repair</keyword>
<dbReference type="InterPro" id="IPR005122">
    <property type="entry name" value="Uracil-DNA_glycosylase-like"/>
</dbReference>
<proteinExistence type="predicted"/>
<name>A0ABY6T7G0_9GAMM</name>
<evidence type="ECO:0000256" key="1">
    <source>
        <dbReference type="ARBA" id="ARBA00001400"/>
    </source>
</evidence>
<dbReference type="InterPro" id="IPR002043">
    <property type="entry name" value="UDG_fam1"/>
</dbReference>
<gene>
    <name evidence="9" type="ORF">NCTC11976_02331</name>
</gene>
<dbReference type="InterPro" id="IPR036895">
    <property type="entry name" value="Uracil-DNA_glycosylase-like_sf"/>
</dbReference>
<evidence type="ECO:0000256" key="4">
    <source>
        <dbReference type="ARBA" id="ARBA00018429"/>
    </source>
</evidence>
<dbReference type="EC" id="3.2.2.27" evidence="3"/>
<dbReference type="EMBL" id="LR134173">
    <property type="protein sequence ID" value="VEB37665.1"/>
    <property type="molecule type" value="Genomic_DNA"/>
</dbReference>
<keyword evidence="5" id="KW-0227">DNA damage</keyword>
<accession>A0ABY6T7G0</accession>
<feature type="domain" description="Uracil-DNA glycosylase-like" evidence="8">
    <location>
        <begin position="69"/>
        <end position="221"/>
    </location>
</feature>
<dbReference type="Pfam" id="PF03167">
    <property type="entry name" value="UDG"/>
    <property type="match status" value="1"/>
</dbReference>
<dbReference type="Proteomes" id="UP000277577">
    <property type="component" value="Chromosome"/>
</dbReference>
<dbReference type="PANTHER" id="PTHR11264:SF8">
    <property type="entry name" value="URACIL-DNA GLYCOSYLASE-LIKE DOMAIN-CONTAINING PROTEIN"/>
    <property type="match status" value="1"/>
</dbReference>
<keyword evidence="6" id="KW-0378">Hydrolase</keyword>
<protein>
    <recommendedName>
        <fullName evidence="4">Uracil-DNA glycosylase</fullName>
        <ecNumber evidence="3">3.2.2.27</ecNumber>
    </recommendedName>
</protein>
<dbReference type="Gene3D" id="3.40.470.10">
    <property type="entry name" value="Uracil-DNA glycosylase-like domain"/>
    <property type="match status" value="1"/>
</dbReference>
<reference evidence="9 10" key="1">
    <citation type="submission" date="2018-12" db="EMBL/GenBank/DDBJ databases">
        <authorList>
            <consortium name="Pathogen Informatics"/>
        </authorList>
    </citation>
    <scope>NUCLEOTIDE SEQUENCE [LARGE SCALE GENOMIC DNA]</scope>
    <source>
        <strain evidence="9 10">NCTC11976</strain>
    </source>
</reference>